<accession>A0A1S3IE99</accession>
<dbReference type="GeneID" id="106163521"/>
<protein>
    <submittedName>
        <fullName evidence="4">Uncharacterized protein LOC106163521</fullName>
    </submittedName>
</protein>
<feature type="compositionally biased region" description="Basic and acidic residues" evidence="1">
    <location>
        <begin position="119"/>
        <end position="149"/>
    </location>
</feature>
<sequence>MRRASPRTSNQQQAATEQQASSQHTPELDGQQPQPSEQHEPGPQQQQELQPLDQIERQQQAQQTNSLIRSPGQQQEQSQAMIEMPPPPPPPPMPPSAAQQNQGSPVAAQQNQGIPVPADRSRDSSKERMRERSAERRGEWRKERREEKERKCSRCGPQYDCISLWLVIWMAVAILPLTSAENRINYGVFFKNEGTMAVVNDYWLHTMLVYLPEVPIEPNLEYNCDGRLNKKTCKLIERAVDEGRKLYSQTRSELRALRHRVSEIFTNDDVEEKRQKRSALPFVGKVANSLFGVATEDQLNKVIDHINALQSRQQKALTSFSKFSSQYGSIVSGQNERMMNMVKQIEDNHQLNIMLGGDLKYIENEIDFTLGLFTKLMHVSTITNKLTFEIENTMIGMNDVSHGKLSPILFPPHMLSSTLKKIKASLQKQFPGLLINQNLQYYYRYGKIATHKLNQSIAITIKIPIASHDLFTVFHVKAVPVPLNATSKHATLLHNVPEYFASVGNHHISLNYDFLKSCTGQNPMFCALENTKVSKKPHCLKALLLNDKTSIKDLCDFQLLPNSISSTLTPVGKDQVLVNRIQNLTMRCSSNVTKVGCDFCVLKVPCSCSIEGDSTYIPPHRICEHNETTEILHPINLALLQQLFDEGNFSDIFGHSVFQTPPRVTIPTLRLYNHNFSQFLTKDSSIKLNLRKVMSAAKKGETIFQSLTEPLLSGDLTLPTGGLSLDDIIGYVALGVAILAIALSATLTYKIKVLSTAMLTMAHAKANTAPNFIYQFSSPSPSPKIEFDIYKILTHEIAPAVYFSAILLLFIILGVIILCKGQGQKGPAVAHRVRDDLPHTSPASF</sequence>
<evidence type="ECO:0000256" key="1">
    <source>
        <dbReference type="SAM" id="MobiDB-lite"/>
    </source>
</evidence>
<feature type="transmembrane region" description="Helical" evidence="2">
    <location>
        <begin position="159"/>
        <end position="177"/>
    </location>
</feature>
<feature type="transmembrane region" description="Helical" evidence="2">
    <location>
        <begin position="728"/>
        <end position="749"/>
    </location>
</feature>
<feature type="compositionally biased region" description="Polar residues" evidence="1">
    <location>
        <begin position="97"/>
        <end position="113"/>
    </location>
</feature>
<name>A0A1S3IE99_LINAN</name>
<feature type="compositionally biased region" description="Low complexity" evidence="1">
    <location>
        <begin position="8"/>
        <end position="53"/>
    </location>
</feature>
<evidence type="ECO:0000313" key="3">
    <source>
        <dbReference type="Proteomes" id="UP000085678"/>
    </source>
</evidence>
<proteinExistence type="predicted"/>
<gene>
    <name evidence="4" type="primary">LOC106163521</name>
</gene>
<keyword evidence="2" id="KW-1133">Transmembrane helix</keyword>
<keyword evidence="3" id="KW-1185">Reference proteome</keyword>
<feature type="compositionally biased region" description="Pro residues" evidence="1">
    <location>
        <begin position="84"/>
        <end position="95"/>
    </location>
</feature>
<keyword evidence="2" id="KW-0472">Membrane</keyword>
<dbReference type="RefSeq" id="XP_013396580.1">
    <property type="nucleotide sequence ID" value="XM_013541126.1"/>
</dbReference>
<keyword evidence="2" id="KW-0812">Transmembrane</keyword>
<feature type="region of interest" description="Disordered" evidence="1">
    <location>
        <begin position="1"/>
        <end position="149"/>
    </location>
</feature>
<dbReference type="Proteomes" id="UP000085678">
    <property type="component" value="Unplaced"/>
</dbReference>
<dbReference type="OrthoDB" id="6078430at2759"/>
<dbReference type="AlphaFoldDB" id="A0A1S3IE99"/>
<feature type="transmembrane region" description="Helical" evidence="2">
    <location>
        <begin position="800"/>
        <end position="818"/>
    </location>
</feature>
<dbReference type="Pfam" id="PF12259">
    <property type="entry name" value="Baculo_F"/>
    <property type="match status" value="1"/>
</dbReference>
<organism evidence="3 4">
    <name type="scientific">Lingula anatina</name>
    <name type="common">Brachiopod</name>
    <name type="synonym">Lingula unguis</name>
    <dbReference type="NCBI Taxonomy" id="7574"/>
    <lineage>
        <taxon>Eukaryota</taxon>
        <taxon>Metazoa</taxon>
        <taxon>Spiralia</taxon>
        <taxon>Lophotrochozoa</taxon>
        <taxon>Brachiopoda</taxon>
        <taxon>Linguliformea</taxon>
        <taxon>Lingulata</taxon>
        <taxon>Lingulida</taxon>
        <taxon>Linguloidea</taxon>
        <taxon>Lingulidae</taxon>
        <taxon>Lingula</taxon>
    </lineage>
</organism>
<evidence type="ECO:0000256" key="2">
    <source>
        <dbReference type="SAM" id="Phobius"/>
    </source>
</evidence>
<evidence type="ECO:0000313" key="4">
    <source>
        <dbReference type="RefSeq" id="XP_013396580.1"/>
    </source>
</evidence>
<dbReference type="KEGG" id="lak:106163521"/>
<feature type="compositionally biased region" description="Polar residues" evidence="1">
    <location>
        <begin position="57"/>
        <end position="80"/>
    </location>
</feature>
<reference evidence="4" key="1">
    <citation type="submission" date="2025-08" db="UniProtKB">
        <authorList>
            <consortium name="RefSeq"/>
        </authorList>
    </citation>
    <scope>IDENTIFICATION</scope>
    <source>
        <tissue evidence="4">Gonads</tissue>
    </source>
</reference>
<dbReference type="InterPro" id="IPR022048">
    <property type="entry name" value="Envelope_fusion-like"/>
</dbReference>
<dbReference type="InParanoid" id="A0A1S3IE99"/>